<dbReference type="SUPFAM" id="SSF56112">
    <property type="entry name" value="Protein kinase-like (PK-like)"/>
    <property type="match status" value="1"/>
</dbReference>
<keyword evidence="11" id="KW-0539">Nucleus</keyword>
<dbReference type="PANTHER" id="PTHR24056">
    <property type="entry name" value="CELL DIVISION PROTEIN KINASE"/>
    <property type="match status" value="1"/>
</dbReference>
<dbReference type="PROSITE" id="PS50011">
    <property type="entry name" value="PROTEIN_KINASE_DOM"/>
    <property type="match status" value="1"/>
</dbReference>
<keyword evidence="10 14" id="KW-0067">ATP-binding</keyword>
<dbReference type="OrthoDB" id="1732493at2759"/>
<dbReference type="InterPro" id="IPR000719">
    <property type="entry name" value="Prot_kinase_dom"/>
</dbReference>
<dbReference type="GO" id="GO:0032968">
    <property type="term" value="P:positive regulation of transcription elongation by RNA polymerase II"/>
    <property type="evidence" value="ECO:0007669"/>
    <property type="project" value="EnsemblFungi"/>
</dbReference>
<dbReference type="InterPro" id="IPR050108">
    <property type="entry name" value="CDK"/>
</dbReference>
<gene>
    <name evidence="18" type="ORF">BCR33DRAFT_753466</name>
</gene>
<dbReference type="GO" id="GO:0005829">
    <property type="term" value="C:cytosol"/>
    <property type="evidence" value="ECO:0007669"/>
    <property type="project" value="EnsemblFungi"/>
</dbReference>
<dbReference type="GO" id="GO:0004693">
    <property type="term" value="F:cyclin-dependent protein serine/threonine kinase activity"/>
    <property type="evidence" value="ECO:0007669"/>
    <property type="project" value="EnsemblFungi"/>
</dbReference>
<dbReference type="GO" id="GO:0005524">
    <property type="term" value="F:ATP binding"/>
    <property type="evidence" value="ECO:0007669"/>
    <property type="project" value="UniProtKB-UniRule"/>
</dbReference>
<evidence type="ECO:0000256" key="1">
    <source>
        <dbReference type="ARBA" id="ARBA00004123"/>
    </source>
</evidence>
<dbReference type="InterPro" id="IPR008271">
    <property type="entry name" value="Ser/Thr_kinase_AS"/>
</dbReference>
<dbReference type="GO" id="GO:0070985">
    <property type="term" value="C:transcription factor TFIIK complex"/>
    <property type="evidence" value="ECO:0007669"/>
    <property type="project" value="EnsemblFungi"/>
</dbReference>
<dbReference type="GO" id="GO:0016251">
    <property type="term" value="F:RNA polymerase II general transcription initiation factor activity"/>
    <property type="evidence" value="ECO:0007669"/>
    <property type="project" value="EnsemblFungi"/>
</dbReference>
<dbReference type="InterPro" id="IPR017441">
    <property type="entry name" value="Protein_kinase_ATP_BS"/>
</dbReference>
<evidence type="ECO:0000313" key="19">
    <source>
        <dbReference type="Proteomes" id="UP000193642"/>
    </source>
</evidence>
<dbReference type="Proteomes" id="UP000193642">
    <property type="component" value="Unassembled WGS sequence"/>
</dbReference>
<keyword evidence="6" id="KW-0132">Cell division</keyword>
<dbReference type="GO" id="GO:0010508">
    <property type="term" value="P:positive regulation of autophagy"/>
    <property type="evidence" value="ECO:0007669"/>
    <property type="project" value="EnsemblFungi"/>
</dbReference>
<dbReference type="GO" id="GO:0006367">
    <property type="term" value="P:transcription initiation at RNA polymerase II promoter"/>
    <property type="evidence" value="ECO:0007669"/>
    <property type="project" value="EnsemblFungi"/>
</dbReference>
<feature type="active site" description="Proton acceptor" evidence="13">
    <location>
        <position position="127"/>
    </location>
</feature>
<evidence type="ECO:0000256" key="13">
    <source>
        <dbReference type="PIRSR" id="PIRSR637770-1"/>
    </source>
</evidence>
<evidence type="ECO:0000256" key="10">
    <source>
        <dbReference type="ARBA" id="ARBA00022840"/>
    </source>
</evidence>
<dbReference type="GO" id="GO:0006995">
    <property type="term" value="P:cellular response to nitrogen starvation"/>
    <property type="evidence" value="ECO:0007669"/>
    <property type="project" value="EnsemblFungi"/>
</dbReference>
<dbReference type="GO" id="GO:0140836">
    <property type="term" value="F:RNA polymerase II CTD heptapeptide repeat S5 kinase activity"/>
    <property type="evidence" value="ECO:0007669"/>
    <property type="project" value="EnsemblFungi"/>
</dbReference>
<dbReference type="PANTHER" id="PTHR24056:SF0">
    <property type="entry name" value="CYCLIN-DEPENDENT KINASE 7"/>
    <property type="match status" value="1"/>
</dbReference>
<keyword evidence="4 16" id="KW-0723">Serine/threonine-protein kinase</keyword>
<keyword evidence="7" id="KW-0808">Transferase</keyword>
<feature type="binding site" evidence="15">
    <location>
        <position position="34"/>
    </location>
    <ligand>
        <name>ATP</name>
        <dbReference type="ChEBI" id="CHEBI:30616"/>
    </ligand>
</feature>
<evidence type="ECO:0000256" key="4">
    <source>
        <dbReference type="ARBA" id="ARBA00022527"/>
    </source>
</evidence>
<comment type="similarity">
    <text evidence="2">Belongs to the protein kinase superfamily. CMGC Ser/Thr protein kinase family. CDC2/CDKX subfamily.</text>
</comment>
<dbReference type="InterPro" id="IPR011009">
    <property type="entry name" value="Kinase-like_dom_sf"/>
</dbReference>
<keyword evidence="5" id="KW-0597">Phosphoprotein</keyword>
<dbReference type="Gene3D" id="3.30.200.20">
    <property type="entry name" value="Phosphorylase Kinase, domain 1"/>
    <property type="match status" value="1"/>
</dbReference>
<evidence type="ECO:0000256" key="6">
    <source>
        <dbReference type="ARBA" id="ARBA00022618"/>
    </source>
</evidence>
<organism evidence="18 19">
    <name type="scientific">Rhizoclosmatium globosum</name>
    <dbReference type="NCBI Taxonomy" id="329046"/>
    <lineage>
        <taxon>Eukaryota</taxon>
        <taxon>Fungi</taxon>
        <taxon>Fungi incertae sedis</taxon>
        <taxon>Chytridiomycota</taxon>
        <taxon>Chytridiomycota incertae sedis</taxon>
        <taxon>Chytridiomycetes</taxon>
        <taxon>Chytridiales</taxon>
        <taxon>Chytriomycetaceae</taxon>
        <taxon>Rhizoclosmatium</taxon>
    </lineage>
</organism>
<keyword evidence="19" id="KW-1185">Reference proteome</keyword>
<dbReference type="EC" id="2.7.11.23" evidence="3"/>
<dbReference type="EMBL" id="MCGO01000015">
    <property type="protein sequence ID" value="ORY46826.1"/>
    <property type="molecule type" value="Genomic_DNA"/>
</dbReference>
<evidence type="ECO:0000256" key="3">
    <source>
        <dbReference type="ARBA" id="ARBA00012409"/>
    </source>
</evidence>
<feature type="domain" description="Protein kinase" evidence="17">
    <location>
        <begin position="4"/>
        <end position="289"/>
    </location>
</feature>
<dbReference type="GO" id="GO:0006360">
    <property type="term" value="P:transcription by RNA polymerase I"/>
    <property type="evidence" value="ECO:0007669"/>
    <property type="project" value="EnsemblFungi"/>
</dbReference>
<dbReference type="AlphaFoldDB" id="A0A1Y2CIQ7"/>
<dbReference type="PROSITE" id="PS00107">
    <property type="entry name" value="PROTEIN_KINASE_ATP"/>
    <property type="match status" value="1"/>
</dbReference>
<dbReference type="GO" id="GO:0006370">
    <property type="term" value="P:7-methylguanosine mRNA capping"/>
    <property type="evidence" value="ECO:0007669"/>
    <property type="project" value="EnsemblFungi"/>
</dbReference>
<reference evidence="18 19" key="1">
    <citation type="submission" date="2016-07" db="EMBL/GenBank/DDBJ databases">
        <title>Pervasive Adenine N6-methylation of Active Genes in Fungi.</title>
        <authorList>
            <consortium name="DOE Joint Genome Institute"/>
            <person name="Mondo S.J."/>
            <person name="Dannebaum R.O."/>
            <person name="Kuo R.C."/>
            <person name="Labutti K."/>
            <person name="Haridas S."/>
            <person name="Kuo A."/>
            <person name="Salamov A."/>
            <person name="Ahrendt S.R."/>
            <person name="Lipzen A."/>
            <person name="Sullivan W."/>
            <person name="Andreopoulos W.B."/>
            <person name="Clum A."/>
            <person name="Lindquist E."/>
            <person name="Daum C."/>
            <person name="Ramamoorthy G.K."/>
            <person name="Gryganskyi A."/>
            <person name="Culley D."/>
            <person name="Magnuson J.K."/>
            <person name="James T.Y."/>
            <person name="O'Malley M.A."/>
            <person name="Stajich J.E."/>
            <person name="Spatafora J.W."/>
            <person name="Visel A."/>
            <person name="Grigoriev I.V."/>
        </authorList>
    </citation>
    <scope>NUCLEOTIDE SEQUENCE [LARGE SCALE GENOMIC DNA]</scope>
    <source>
        <strain evidence="18 19">JEL800</strain>
    </source>
</reference>
<dbReference type="GO" id="GO:0000785">
    <property type="term" value="C:chromatin"/>
    <property type="evidence" value="ECO:0007669"/>
    <property type="project" value="EnsemblFungi"/>
</dbReference>
<feature type="binding site" evidence="14">
    <location>
        <position position="33"/>
    </location>
    <ligand>
        <name>ATP</name>
        <dbReference type="ChEBI" id="CHEBI:30616"/>
    </ligand>
</feature>
<dbReference type="FunFam" id="1.10.510.10:FF:000624">
    <property type="entry name" value="Mitogen-activated protein kinase"/>
    <property type="match status" value="1"/>
</dbReference>
<evidence type="ECO:0000256" key="11">
    <source>
        <dbReference type="ARBA" id="ARBA00023242"/>
    </source>
</evidence>
<dbReference type="InterPro" id="IPR037770">
    <property type="entry name" value="CDK7"/>
</dbReference>
<evidence type="ECO:0000256" key="16">
    <source>
        <dbReference type="RuleBase" id="RU000304"/>
    </source>
</evidence>
<dbReference type="FunFam" id="3.30.200.20:FF:000554">
    <property type="entry name" value="CMGC/CDK/CDK7 protein kinase"/>
    <property type="match status" value="1"/>
</dbReference>
<dbReference type="CDD" id="cd07841">
    <property type="entry name" value="STKc_CDK7"/>
    <property type="match status" value="1"/>
</dbReference>
<dbReference type="SMART" id="SM00220">
    <property type="entry name" value="S_TKc"/>
    <property type="match status" value="1"/>
</dbReference>
<feature type="binding site" evidence="14">
    <location>
        <begin position="10"/>
        <end position="18"/>
    </location>
    <ligand>
        <name>ATP</name>
        <dbReference type="ChEBI" id="CHEBI:30616"/>
    </ligand>
</feature>
<name>A0A1Y2CIQ7_9FUNG</name>
<dbReference type="Pfam" id="PF00069">
    <property type="entry name" value="Pkinase"/>
    <property type="match status" value="1"/>
</dbReference>
<protein>
    <recommendedName>
        <fullName evidence="3">[RNA-polymerase]-subunit kinase</fullName>
        <ecNumber evidence="3">2.7.11.23</ecNumber>
    </recommendedName>
</protein>
<evidence type="ECO:0000256" key="2">
    <source>
        <dbReference type="ARBA" id="ARBA00006485"/>
    </source>
</evidence>
<dbReference type="GO" id="GO:0006289">
    <property type="term" value="P:nucleotide-excision repair"/>
    <property type="evidence" value="ECO:0007669"/>
    <property type="project" value="EnsemblFungi"/>
</dbReference>
<evidence type="ECO:0000256" key="12">
    <source>
        <dbReference type="ARBA" id="ARBA00023306"/>
    </source>
</evidence>
<evidence type="ECO:0000256" key="5">
    <source>
        <dbReference type="ARBA" id="ARBA00022553"/>
    </source>
</evidence>
<evidence type="ECO:0000256" key="9">
    <source>
        <dbReference type="ARBA" id="ARBA00022777"/>
    </source>
</evidence>
<dbReference type="Gene3D" id="1.10.510.10">
    <property type="entry name" value="Transferase(Phosphotransferase) domain 1"/>
    <property type="match status" value="1"/>
</dbReference>
<dbReference type="GO" id="GO:1905866">
    <property type="term" value="P:positive regulation of Atg1/ULK1 kinase complex assembly"/>
    <property type="evidence" value="ECO:0007669"/>
    <property type="project" value="EnsemblFungi"/>
</dbReference>
<proteinExistence type="inferred from homology"/>
<sequence>MEKYQKAEKIGEGTFAVVYKGTELATKRLVAIKKIKKNNKNQDGLDVPTIREIRCLKELKHTNIVDLIDVFAHKQNLNIIMELMDSDLEAIIKNKSVVFNAGDVKSWLLMTLRGIYHCHRNFILHRDLKPNNLFIAGDGTLKLGDFGLARDYGSCSKPMTSNVVTIWYRAPELLLGGQYYGPGVDIWAIGCIFAELLLRAPYLASDSNTDLGQLHTIFRALGTPTEEDWPGFSDLPDKKGLEFQMYPRTPLQTLFTAAGNDALDLLESMLVYDPVKRVSAYDALNHCYFRNSPLPTKPEKLPRNIIPVVEPSEKNLKRKAGDDDLNSANPKLARLLFV</sequence>
<evidence type="ECO:0000313" key="18">
    <source>
        <dbReference type="EMBL" id="ORY46826.1"/>
    </source>
</evidence>
<keyword evidence="12" id="KW-0131">Cell cycle</keyword>
<evidence type="ECO:0000256" key="15">
    <source>
        <dbReference type="PROSITE-ProRule" id="PRU10141"/>
    </source>
</evidence>
<evidence type="ECO:0000256" key="7">
    <source>
        <dbReference type="ARBA" id="ARBA00022679"/>
    </source>
</evidence>
<evidence type="ECO:0000256" key="14">
    <source>
        <dbReference type="PIRSR" id="PIRSR637770-2"/>
    </source>
</evidence>
<comment type="caution">
    <text evidence="18">The sequence shown here is derived from an EMBL/GenBank/DDBJ whole genome shotgun (WGS) entry which is preliminary data.</text>
</comment>
<keyword evidence="8 14" id="KW-0547">Nucleotide-binding</keyword>
<evidence type="ECO:0000259" key="17">
    <source>
        <dbReference type="PROSITE" id="PS50011"/>
    </source>
</evidence>
<dbReference type="PROSITE" id="PS00108">
    <property type="entry name" value="PROTEIN_KINASE_ST"/>
    <property type="match status" value="1"/>
</dbReference>
<dbReference type="STRING" id="329046.A0A1Y2CIQ7"/>
<keyword evidence="9 18" id="KW-0418">Kinase</keyword>
<dbReference type="GO" id="GO:0051301">
    <property type="term" value="P:cell division"/>
    <property type="evidence" value="ECO:0007669"/>
    <property type="project" value="UniProtKB-KW"/>
</dbReference>
<accession>A0A1Y2CIQ7</accession>
<evidence type="ECO:0000256" key="8">
    <source>
        <dbReference type="ARBA" id="ARBA00022741"/>
    </source>
</evidence>
<comment type="subcellular location">
    <subcellularLocation>
        <location evidence="1">Nucleus</location>
    </subcellularLocation>
</comment>
<dbReference type="GO" id="GO:0060261">
    <property type="term" value="P:positive regulation of transcription initiation by RNA polymerase II"/>
    <property type="evidence" value="ECO:0007669"/>
    <property type="project" value="EnsemblFungi"/>
</dbReference>